<evidence type="ECO:0000313" key="1">
    <source>
        <dbReference type="EMBL" id="KFA02407.1"/>
    </source>
</evidence>
<gene>
    <name evidence="1" type="ORF">A11K_0109840</name>
</gene>
<comment type="caution">
    <text evidence="1">The sequence shown here is derived from an EMBL/GenBank/DDBJ whole genome shotgun (WGS) entry which is preliminary data.</text>
</comment>
<reference evidence="1" key="1">
    <citation type="submission" date="2012-05" db="EMBL/GenBank/DDBJ databases">
        <authorList>
            <person name="Studholme D.J."/>
            <person name="Wasukira A."/>
            <person name="Grant M."/>
        </authorList>
    </citation>
    <scope>NUCLEOTIDE SEQUENCE [LARGE SCALE GENOMIC DNA]</scope>
    <source>
        <strain evidence="1">NCPPB 890</strain>
    </source>
</reference>
<protein>
    <submittedName>
        <fullName evidence="1">Uncharacterized protein</fullName>
    </submittedName>
</protein>
<sequence>MAAPDVPYEWKGPTGDEPETIAALTSDDGDQIAYIEGYSDDGWEFVVDYQTVAASSDDLAMLKLFLDESTNYVSYGNVAMSFSPWLIEKLEARCEAESIQWNDLLRSLLPVEKQHMQLPQQRAM</sequence>
<dbReference type="AlphaFoldDB" id="A0A836ZTA9"/>
<accession>A0A836ZTA9</accession>
<name>A0A836ZTA9_XANVA</name>
<dbReference type="EMBL" id="AKBN01000527">
    <property type="protein sequence ID" value="KFA02407.1"/>
    <property type="molecule type" value="Genomic_DNA"/>
</dbReference>
<organism evidence="1">
    <name type="scientific">Xanthomonas vasicola pv. vasculorum NCPPB 890</name>
    <dbReference type="NCBI Taxonomy" id="1184265"/>
    <lineage>
        <taxon>Bacteria</taxon>
        <taxon>Pseudomonadati</taxon>
        <taxon>Pseudomonadota</taxon>
        <taxon>Gammaproteobacteria</taxon>
        <taxon>Lysobacterales</taxon>
        <taxon>Lysobacteraceae</taxon>
        <taxon>Xanthomonas</taxon>
    </lineage>
</organism>
<proteinExistence type="predicted"/>